<organism evidence="3 4">
    <name type="scientific">Canariomyces notabilis</name>
    <dbReference type="NCBI Taxonomy" id="2074819"/>
    <lineage>
        <taxon>Eukaryota</taxon>
        <taxon>Fungi</taxon>
        <taxon>Dikarya</taxon>
        <taxon>Ascomycota</taxon>
        <taxon>Pezizomycotina</taxon>
        <taxon>Sordariomycetes</taxon>
        <taxon>Sordariomycetidae</taxon>
        <taxon>Sordariales</taxon>
        <taxon>Chaetomiaceae</taxon>
        <taxon>Canariomyces</taxon>
    </lineage>
</organism>
<dbReference type="GeneID" id="89942185"/>
<proteinExistence type="predicted"/>
<sequence length="666" mass="75396">MSLVKLPYELVAYVIQHLDLGEIRSLSLSCRKFQFLLHEPNIAKLILETKAPYSLEAGIARNSKRYGKELRRLIKRREAITSVSPYLVAIVGYADTWIYENGLLCYTRGGQLRILDLHHAATCEIVVNIRKLVDTAIQERREGTKYRFQLLYCAYGIISCLYTHANTPAKHAEGGYASWLVAFDPQNSKIIIVAPLDSTYKIFVRNDDKFLYYGTNSEMGRDGYRRWVIRGFDLVKGDWLDQRLDIGAVIGSDIGSTVTFGIFDGYFYGVSNQTSLEVEEVDWVSYYICFRFPLTRRGFQCFEQAPRQQFWRRDQAEGPIDDRWTFLRMFKDETTGQLKVVESRKEWLSARISARRTYYTTVIDFQDPAIRQAWDGPGRRVSSDTEPLGSERATTQKTSPAATVRRNPHLVHPGDDSASDLTFTLSKCPIRSYHPSCQTFLDLIDDSTFFEPNDQRIRIRGGSRRRLTPRELEQRKCAKPAPTSDHQDTFLEQTTSLYQSEPVVFWPPDLNSSSTDPALADLYAILNPPGHVGNLHGSWDDRSLIYATGGKAKALVFISWDPFIRLAGIPAYPLHTLPGTPTSPTNGDSASRQSYLPTIPPHQGKGKNCDTAGWPPTSQLGASSGPSLNLKAGLVSEATNHPDSSSWRVFEPARYREVLRGYHFAR</sequence>
<accession>A0AAN6T965</accession>
<keyword evidence="4" id="KW-1185">Reference proteome</keyword>
<dbReference type="SUPFAM" id="SSF81383">
    <property type="entry name" value="F-box domain"/>
    <property type="match status" value="1"/>
</dbReference>
<feature type="compositionally biased region" description="Polar residues" evidence="1">
    <location>
        <begin position="579"/>
        <end position="596"/>
    </location>
</feature>
<feature type="compositionally biased region" description="Polar residues" evidence="1">
    <location>
        <begin position="392"/>
        <end position="401"/>
    </location>
</feature>
<reference evidence="3" key="1">
    <citation type="journal article" date="2023" name="Mol. Phylogenet. Evol.">
        <title>Genome-scale phylogeny and comparative genomics of the fungal order Sordariales.</title>
        <authorList>
            <person name="Hensen N."/>
            <person name="Bonometti L."/>
            <person name="Westerberg I."/>
            <person name="Brannstrom I.O."/>
            <person name="Guillou S."/>
            <person name="Cros-Aarteil S."/>
            <person name="Calhoun S."/>
            <person name="Haridas S."/>
            <person name="Kuo A."/>
            <person name="Mondo S."/>
            <person name="Pangilinan J."/>
            <person name="Riley R."/>
            <person name="LaButti K."/>
            <person name="Andreopoulos B."/>
            <person name="Lipzen A."/>
            <person name="Chen C."/>
            <person name="Yan M."/>
            <person name="Daum C."/>
            <person name="Ng V."/>
            <person name="Clum A."/>
            <person name="Steindorff A."/>
            <person name="Ohm R.A."/>
            <person name="Martin F."/>
            <person name="Silar P."/>
            <person name="Natvig D.O."/>
            <person name="Lalanne C."/>
            <person name="Gautier V."/>
            <person name="Ament-Velasquez S.L."/>
            <person name="Kruys A."/>
            <person name="Hutchinson M.I."/>
            <person name="Powell A.J."/>
            <person name="Barry K."/>
            <person name="Miller A.N."/>
            <person name="Grigoriev I.V."/>
            <person name="Debuchy R."/>
            <person name="Gladieux P."/>
            <person name="Hiltunen Thoren M."/>
            <person name="Johannesson H."/>
        </authorList>
    </citation>
    <scope>NUCLEOTIDE SEQUENCE</scope>
    <source>
        <strain evidence="3">CBS 508.74</strain>
    </source>
</reference>
<evidence type="ECO:0000256" key="1">
    <source>
        <dbReference type="SAM" id="MobiDB-lite"/>
    </source>
</evidence>
<dbReference type="PANTHER" id="PTHR34098">
    <property type="entry name" value="F-BOX ONLY PROTEIN 47"/>
    <property type="match status" value="1"/>
</dbReference>
<dbReference type="PANTHER" id="PTHR34098:SF1">
    <property type="entry name" value="F-BOX ONLY PROTEIN 47"/>
    <property type="match status" value="1"/>
</dbReference>
<name>A0AAN6T965_9PEZI</name>
<dbReference type="InterPro" id="IPR036047">
    <property type="entry name" value="F-box-like_dom_sf"/>
</dbReference>
<reference evidence="3" key="2">
    <citation type="submission" date="2023-05" db="EMBL/GenBank/DDBJ databases">
        <authorList>
            <consortium name="Lawrence Berkeley National Laboratory"/>
            <person name="Steindorff A."/>
            <person name="Hensen N."/>
            <person name="Bonometti L."/>
            <person name="Westerberg I."/>
            <person name="Brannstrom I.O."/>
            <person name="Guillou S."/>
            <person name="Cros-Aarteil S."/>
            <person name="Calhoun S."/>
            <person name="Haridas S."/>
            <person name="Kuo A."/>
            <person name="Mondo S."/>
            <person name="Pangilinan J."/>
            <person name="Riley R."/>
            <person name="Labutti K."/>
            <person name="Andreopoulos B."/>
            <person name="Lipzen A."/>
            <person name="Chen C."/>
            <person name="Yanf M."/>
            <person name="Daum C."/>
            <person name="Ng V."/>
            <person name="Clum A."/>
            <person name="Ohm R."/>
            <person name="Martin F."/>
            <person name="Silar P."/>
            <person name="Natvig D."/>
            <person name="Lalanne C."/>
            <person name="Gautier V."/>
            <person name="Ament-Velasquez S.L."/>
            <person name="Kruys A."/>
            <person name="Hutchinson M.I."/>
            <person name="Powell A.J."/>
            <person name="Barry K."/>
            <person name="Miller A.N."/>
            <person name="Grigoriev I.V."/>
            <person name="Debuchy R."/>
            <person name="Gladieux P."/>
            <person name="Thoren M.H."/>
            <person name="Johannesson H."/>
        </authorList>
    </citation>
    <scope>NUCLEOTIDE SEQUENCE</scope>
    <source>
        <strain evidence="3">CBS 508.74</strain>
    </source>
</reference>
<dbReference type="EMBL" id="MU853356">
    <property type="protein sequence ID" value="KAK4109423.1"/>
    <property type="molecule type" value="Genomic_DNA"/>
</dbReference>
<protein>
    <recommendedName>
        <fullName evidence="2">F-box domain-containing protein</fullName>
    </recommendedName>
</protein>
<dbReference type="Proteomes" id="UP001302812">
    <property type="component" value="Unassembled WGS sequence"/>
</dbReference>
<dbReference type="AlphaFoldDB" id="A0AAN6T965"/>
<feature type="domain" description="F-box" evidence="2">
    <location>
        <begin position="1"/>
        <end position="46"/>
    </location>
</feature>
<evidence type="ECO:0000313" key="3">
    <source>
        <dbReference type="EMBL" id="KAK4109423.1"/>
    </source>
</evidence>
<feature type="region of interest" description="Disordered" evidence="1">
    <location>
        <begin position="374"/>
        <end position="415"/>
    </location>
</feature>
<dbReference type="PROSITE" id="PS50181">
    <property type="entry name" value="FBOX"/>
    <property type="match status" value="1"/>
</dbReference>
<evidence type="ECO:0000259" key="2">
    <source>
        <dbReference type="PROSITE" id="PS50181"/>
    </source>
</evidence>
<dbReference type="Pfam" id="PF00646">
    <property type="entry name" value="F-box"/>
    <property type="match status" value="1"/>
</dbReference>
<dbReference type="InterPro" id="IPR001810">
    <property type="entry name" value="F-box_dom"/>
</dbReference>
<feature type="region of interest" description="Disordered" evidence="1">
    <location>
        <begin position="579"/>
        <end position="626"/>
    </location>
</feature>
<feature type="compositionally biased region" description="Polar residues" evidence="1">
    <location>
        <begin position="616"/>
        <end position="626"/>
    </location>
</feature>
<dbReference type="InterPro" id="IPR038946">
    <property type="entry name" value="FBXO47"/>
</dbReference>
<gene>
    <name evidence="3" type="ORF">N656DRAFT_800937</name>
</gene>
<evidence type="ECO:0000313" key="4">
    <source>
        <dbReference type="Proteomes" id="UP001302812"/>
    </source>
</evidence>
<comment type="caution">
    <text evidence="3">The sequence shown here is derived from an EMBL/GenBank/DDBJ whole genome shotgun (WGS) entry which is preliminary data.</text>
</comment>
<dbReference type="RefSeq" id="XP_064666993.1">
    <property type="nucleotide sequence ID" value="XM_064818060.1"/>
</dbReference>